<dbReference type="EMBL" id="JBCLUF010000006">
    <property type="protein sequence ID" value="MEY8661813.1"/>
    <property type="molecule type" value="Genomic_DNA"/>
</dbReference>
<accession>A0ABV4DPL4</accession>
<dbReference type="Pfam" id="PF04260">
    <property type="entry name" value="DUF436"/>
    <property type="match status" value="1"/>
</dbReference>
<reference evidence="2 3" key="1">
    <citation type="submission" date="2024-03" db="EMBL/GenBank/DDBJ databases">
        <title>Mouse gut bacterial collection (mGBC) of GemPharmatech.</title>
        <authorList>
            <person name="He Y."/>
            <person name="Dong L."/>
            <person name="Wu D."/>
            <person name="Gao X."/>
            <person name="Lin Z."/>
        </authorList>
    </citation>
    <scope>NUCLEOTIDE SEQUENCE [LARGE SCALE GENOMIC DNA]</scope>
    <source>
        <strain evidence="2 3">15-30</strain>
    </source>
</reference>
<proteinExistence type="inferred from homology"/>
<dbReference type="Gene3D" id="3.40.50.10360">
    <property type="entry name" value="Hypothetical protein TT1679"/>
    <property type="match status" value="1"/>
</dbReference>
<name>A0ABV4DPL4_9LACO</name>
<dbReference type="PIRSF" id="PIRSF007510">
    <property type="entry name" value="UCP007510"/>
    <property type="match status" value="1"/>
</dbReference>
<evidence type="ECO:0000313" key="3">
    <source>
        <dbReference type="Proteomes" id="UP001565236"/>
    </source>
</evidence>
<dbReference type="HAMAP" id="MF_00800">
    <property type="entry name" value="UPF0340"/>
    <property type="match status" value="1"/>
</dbReference>
<gene>
    <name evidence="2" type="ORF">AALT52_02735</name>
</gene>
<dbReference type="InterPro" id="IPR028345">
    <property type="entry name" value="Antibiotic_NAT-like"/>
</dbReference>
<keyword evidence="3" id="KW-1185">Reference proteome</keyword>
<sequence length="196" mass="21443">MTHENDLNKIAQQIKTSMTEFLAQTTLEPNDIFVLGCSTSEIQGQKIGKHSNLELGRIIVKTLRSILDPLGVHLAVQGCEHLNRALVIEKRVAKDHDLEIVTVVPTLHAGGAAQVAAFEQFTEPVEVEHLVAKAGMDIGDTAIGMHVRFVQIPVRTSITEIGKAHVTFLSSRPKLIGGERARYRLEDLNQTTGPLA</sequence>
<dbReference type="Proteomes" id="UP001565236">
    <property type="component" value="Unassembled WGS sequence"/>
</dbReference>
<evidence type="ECO:0000313" key="2">
    <source>
        <dbReference type="EMBL" id="MEY8661813.1"/>
    </source>
</evidence>
<comment type="caution">
    <text evidence="2">The sequence shown here is derived from an EMBL/GenBank/DDBJ whole genome shotgun (WGS) entry which is preliminary data.</text>
</comment>
<dbReference type="SUPFAM" id="SSF110710">
    <property type="entry name" value="TTHA0583/YokD-like"/>
    <property type="match status" value="1"/>
</dbReference>
<dbReference type="RefSeq" id="WP_369940960.1">
    <property type="nucleotide sequence ID" value="NZ_JBCLUF010000006.1"/>
</dbReference>
<organism evidence="2 3">
    <name type="scientific">Ligilactobacillus faecis</name>
    <dbReference type="NCBI Taxonomy" id="762833"/>
    <lineage>
        <taxon>Bacteria</taxon>
        <taxon>Bacillati</taxon>
        <taxon>Bacillota</taxon>
        <taxon>Bacilli</taxon>
        <taxon>Lactobacillales</taxon>
        <taxon>Lactobacillaceae</taxon>
        <taxon>Ligilactobacillus</taxon>
    </lineage>
</organism>
<protein>
    <recommendedName>
        <fullName evidence="1">UPF0340 protein AALT52_02735</fullName>
    </recommendedName>
</protein>
<dbReference type="InterPro" id="IPR006340">
    <property type="entry name" value="DUF436"/>
</dbReference>
<dbReference type="NCBIfam" id="TIGR01440">
    <property type="entry name" value="TIGR01440 family protein"/>
    <property type="match status" value="1"/>
</dbReference>
<evidence type="ECO:0000256" key="1">
    <source>
        <dbReference type="HAMAP-Rule" id="MF_00800"/>
    </source>
</evidence>
<comment type="similarity">
    <text evidence="1">Belongs to the UPF0340 family.</text>
</comment>